<proteinExistence type="predicted"/>
<protein>
    <submittedName>
        <fullName evidence="1">Uncharacterized protein</fullName>
    </submittedName>
</protein>
<comment type="caution">
    <text evidence="1">The sequence shown here is derived from an EMBL/GenBank/DDBJ whole genome shotgun (WGS) entry which is preliminary data.</text>
</comment>
<organism evidence="1 2">
    <name type="scientific">Bacillus pumilus</name>
    <name type="common">Bacillus mesentericus</name>
    <dbReference type="NCBI Taxonomy" id="1408"/>
    <lineage>
        <taxon>Bacteria</taxon>
        <taxon>Bacillati</taxon>
        <taxon>Bacillota</taxon>
        <taxon>Bacilli</taxon>
        <taxon>Bacillales</taxon>
        <taxon>Bacillaceae</taxon>
        <taxon>Bacillus</taxon>
    </lineage>
</organism>
<evidence type="ECO:0000313" key="2">
    <source>
        <dbReference type="Proteomes" id="UP000031978"/>
    </source>
</evidence>
<evidence type="ECO:0000313" key="1">
    <source>
        <dbReference type="EMBL" id="KIL17979.1"/>
    </source>
</evidence>
<sequence length="41" mass="4910">MRPARCAVQLHFFHVIFPSHAFILNEWKEKEKARLLIFVSV</sequence>
<dbReference type="EMBL" id="JXCL01000025">
    <property type="protein sequence ID" value="KIL17979.1"/>
    <property type="molecule type" value="Genomic_DNA"/>
</dbReference>
<gene>
    <name evidence="1" type="ORF">B4127_1060</name>
</gene>
<reference evidence="1 2" key="1">
    <citation type="submission" date="2014-12" db="EMBL/GenBank/DDBJ databases">
        <title>Draft Genome Sequences of Five Spore-Forming Food Isolates of Bacillus pumilus.</title>
        <authorList>
            <person name="de Jong A."/>
            <person name="van Heel A.J."/>
            <person name="Montalban-Lopez M."/>
            <person name="Krawczyk A.O."/>
            <person name="Berendsen E.M."/>
            <person name="Wells-Bennik M."/>
            <person name="Kuipers O.P."/>
        </authorList>
    </citation>
    <scope>NUCLEOTIDE SEQUENCE [LARGE SCALE GENOMIC DNA]</scope>
    <source>
        <strain evidence="1 2">B4127</strain>
    </source>
</reference>
<dbReference type="AlphaFoldDB" id="A0AB34QY19"/>
<name>A0AB34QY19_BACPU</name>
<dbReference type="Proteomes" id="UP000031978">
    <property type="component" value="Unassembled WGS sequence"/>
</dbReference>
<accession>A0AB34QY19</accession>